<evidence type="ECO:0008006" key="3">
    <source>
        <dbReference type="Google" id="ProtNLM"/>
    </source>
</evidence>
<reference evidence="1 2" key="1">
    <citation type="submission" date="2020-11" db="EMBL/GenBank/DDBJ databases">
        <title>Sulfur oxidizing isolate from Hospital Hole Sinkhole.</title>
        <authorList>
            <person name="Scott K.M."/>
        </authorList>
    </citation>
    <scope>NUCLEOTIDE SEQUENCE [LARGE SCALE GENOMIC DNA]</scope>
    <source>
        <strain evidence="1 2">HH1</strain>
    </source>
</reference>
<protein>
    <recommendedName>
        <fullName evidence="3">TonB-dependent receptor</fullName>
    </recommendedName>
</protein>
<sequence>MKSLNYVPIACLAISAQVSAHEIKEPKPLELEAVEVDGHYQSYIGESLSTSEGVIGDGEIKKRPLLRVGEIL</sequence>
<dbReference type="EMBL" id="JACBGI020000005">
    <property type="protein sequence ID" value="MBF6057687.1"/>
    <property type="molecule type" value="Genomic_DNA"/>
</dbReference>
<dbReference type="Proteomes" id="UP001193680">
    <property type="component" value="Unassembled WGS sequence"/>
</dbReference>
<name>A0ABS0BV25_9GAMM</name>
<gene>
    <name evidence="1" type="ORF">H8792_004975</name>
</gene>
<evidence type="ECO:0000313" key="2">
    <source>
        <dbReference type="Proteomes" id="UP001193680"/>
    </source>
</evidence>
<accession>A0ABS0BV25</accession>
<evidence type="ECO:0000313" key="1">
    <source>
        <dbReference type="EMBL" id="MBF6057687.1"/>
    </source>
</evidence>
<organism evidence="1 2">
    <name type="scientific">Thiomicrorhabdus heinhorstiae</name>
    <dbReference type="NCBI Taxonomy" id="2748010"/>
    <lineage>
        <taxon>Bacteria</taxon>
        <taxon>Pseudomonadati</taxon>
        <taxon>Pseudomonadota</taxon>
        <taxon>Gammaproteobacteria</taxon>
        <taxon>Thiotrichales</taxon>
        <taxon>Piscirickettsiaceae</taxon>
        <taxon>Thiomicrorhabdus</taxon>
    </lineage>
</organism>
<comment type="caution">
    <text evidence="1">The sequence shown here is derived from an EMBL/GenBank/DDBJ whole genome shotgun (WGS) entry which is preliminary data.</text>
</comment>
<feature type="non-terminal residue" evidence="1">
    <location>
        <position position="72"/>
    </location>
</feature>
<keyword evidence="2" id="KW-1185">Reference proteome</keyword>
<proteinExistence type="predicted"/>
<dbReference type="RefSeq" id="WP_228766952.1">
    <property type="nucleotide sequence ID" value="NZ_JACBGI020000005.1"/>
</dbReference>